<dbReference type="OrthoDB" id="8477132at2"/>
<dbReference type="eggNOG" id="COG5502">
    <property type="taxonomic scope" value="Bacteria"/>
</dbReference>
<protein>
    <recommendedName>
        <fullName evidence="4">5,10-methylene-tetrahydrofolate dehydrogenase</fullName>
    </recommendedName>
</protein>
<dbReference type="EMBL" id="AVBG01000004">
    <property type="protein sequence ID" value="KGP91871.1"/>
    <property type="molecule type" value="Genomic_DNA"/>
</dbReference>
<keyword evidence="1" id="KW-1133">Transmembrane helix</keyword>
<evidence type="ECO:0000256" key="1">
    <source>
        <dbReference type="SAM" id="Phobius"/>
    </source>
</evidence>
<gene>
    <name evidence="2" type="ORF">N780_16100</name>
</gene>
<proteinExistence type="predicted"/>
<sequence length="374" mass="42239">MGDIAVGLVPAPELPEKMAKKLAEILPELLVDQIDSSSEWEIDVIIDPLTGAAETANEIMEETEIRKQKNKWDYAICLTDLPIYENGNIVLADINKGRGISQISLPAFGSVPMKKRLKEVVLETISELHYYHYNTSQEHQRKKKLPKLFSPIRKIVPEDEEDSLRFIVIPKINGRLRVLMGMVYANRPWTIFPSFKSVVAVAFATGTYGLIFPTLWQLSAAFQSIRFIALMLTALSSMIIWIILAHNLWEKPSHRSKYNLRRVYNLVTVITLSLAVLLYYAMLLILFFLAVRVFVPAELFAAEAGLEGEAGMIDYVKLSWLATSVATLAGAIGAGLENDELVRNITYGYRQKRRYKEIQNDSNDNGEARETQDA</sequence>
<feature type="transmembrane region" description="Helical" evidence="1">
    <location>
        <begin position="266"/>
        <end position="295"/>
    </location>
</feature>
<keyword evidence="1" id="KW-0812">Transmembrane</keyword>
<comment type="caution">
    <text evidence="2">The sequence shown here is derived from an EMBL/GenBank/DDBJ whole genome shotgun (WGS) entry which is preliminary data.</text>
</comment>
<feature type="transmembrane region" description="Helical" evidence="1">
    <location>
        <begin position="197"/>
        <end position="218"/>
    </location>
</feature>
<keyword evidence="3" id="KW-1185">Reference proteome</keyword>
<organism evidence="2 3">
    <name type="scientific">Pontibacillus chungwhensis BH030062</name>
    <dbReference type="NCBI Taxonomy" id="1385513"/>
    <lineage>
        <taxon>Bacteria</taxon>
        <taxon>Bacillati</taxon>
        <taxon>Bacillota</taxon>
        <taxon>Bacilli</taxon>
        <taxon>Bacillales</taxon>
        <taxon>Bacillaceae</taxon>
        <taxon>Pontibacillus</taxon>
    </lineage>
</organism>
<dbReference type="RefSeq" id="WP_052114946.1">
    <property type="nucleotide sequence ID" value="NZ_AVBG01000004.1"/>
</dbReference>
<reference evidence="2 3" key="1">
    <citation type="submission" date="2013-08" db="EMBL/GenBank/DDBJ databases">
        <title>Genome of Pontibacillus chungwhensis.</title>
        <authorList>
            <person name="Wang Q."/>
            <person name="Wang G."/>
        </authorList>
    </citation>
    <scope>NUCLEOTIDE SEQUENCE [LARGE SCALE GENOMIC DNA]</scope>
    <source>
        <strain evidence="2 3">BH030062</strain>
    </source>
</reference>
<keyword evidence="1" id="KW-0472">Membrane</keyword>
<accession>A0A0A2UZD2</accession>
<dbReference type="Proteomes" id="UP000030153">
    <property type="component" value="Unassembled WGS sequence"/>
</dbReference>
<evidence type="ECO:0000313" key="3">
    <source>
        <dbReference type="Proteomes" id="UP000030153"/>
    </source>
</evidence>
<name>A0A0A2UZD2_9BACI</name>
<feature type="transmembrane region" description="Helical" evidence="1">
    <location>
        <begin position="224"/>
        <end position="245"/>
    </location>
</feature>
<dbReference type="AlphaFoldDB" id="A0A0A2UZD2"/>
<dbReference type="STRING" id="1385513.N780_16100"/>
<evidence type="ECO:0000313" key="2">
    <source>
        <dbReference type="EMBL" id="KGP91871.1"/>
    </source>
</evidence>
<evidence type="ECO:0008006" key="4">
    <source>
        <dbReference type="Google" id="ProtNLM"/>
    </source>
</evidence>